<organism evidence="7 8">
    <name type="scientific">Cryobacterium arcticum</name>
    <dbReference type="NCBI Taxonomy" id="670052"/>
    <lineage>
        <taxon>Bacteria</taxon>
        <taxon>Bacillati</taxon>
        <taxon>Actinomycetota</taxon>
        <taxon>Actinomycetes</taxon>
        <taxon>Micrococcales</taxon>
        <taxon>Microbacteriaceae</taxon>
        <taxon>Cryobacterium</taxon>
    </lineage>
</organism>
<feature type="region of interest" description="Disordered" evidence="5">
    <location>
        <begin position="1"/>
        <end position="45"/>
    </location>
</feature>
<keyword evidence="1" id="KW-0805">Transcription regulation</keyword>
<accession>A0A1B1BLH5</accession>
<dbReference type="PANTHER" id="PTHR30055">
    <property type="entry name" value="HTH-TYPE TRANSCRIPTIONAL REGULATOR RUTR"/>
    <property type="match status" value="1"/>
</dbReference>
<evidence type="ECO:0000256" key="1">
    <source>
        <dbReference type="ARBA" id="ARBA00023015"/>
    </source>
</evidence>
<keyword evidence="8" id="KW-1185">Reference proteome</keyword>
<dbReference type="PROSITE" id="PS50977">
    <property type="entry name" value="HTH_TETR_2"/>
    <property type="match status" value="1"/>
</dbReference>
<dbReference type="GO" id="GO:0003700">
    <property type="term" value="F:DNA-binding transcription factor activity"/>
    <property type="evidence" value="ECO:0007669"/>
    <property type="project" value="TreeGrafter"/>
</dbReference>
<proteinExistence type="predicted"/>
<evidence type="ECO:0000256" key="4">
    <source>
        <dbReference type="PROSITE-ProRule" id="PRU00335"/>
    </source>
</evidence>
<dbReference type="OrthoDB" id="3766519at2"/>
<dbReference type="InterPro" id="IPR009057">
    <property type="entry name" value="Homeodomain-like_sf"/>
</dbReference>
<dbReference type="GO" id="GO:0000976">
    <property type="term" value="F:transcription cis-regulatory region binding"/>
    <property type="evidence" value="ECO:0007669"/>
    <property type="project" value="TreeGrafter"/>
</dbReference>
<keyword evidence="3" id="KW-0804">Transcription</keyword>
<evidence type="ECO:0000313" key="8">
    <source>
        <dbReference type="Proteomes" id="UP000092582"/>
    </source>
</evidence>
<feature type="DNA-binding region" description="H-T-H motif" evidence="4">
    <location>
        <begin position="67"/>
        <end position="86"/>
    </location>
</feature>
<dbReference type="PANTHER" id="PTHR30055:SF234">
    <property type="entry name" value="HTH-TYPE TRANSCRIPTIONAL REGULATOR BETI"/>
    <property type="match status" value="1"/>
</dbReference>
<feature type="compositionally biased region" description="Basic and acidic residues" evidence="5">
    <location>
        <begin position="34"/>
        <end position="45"/>
    </location>
</feature>
<reference evidence="7 8" key="1">
    <citation type="submission" date="2016-06" db="EMBL/GenBank/DDBJ databases">
        <title>Genome sequencing of Cryobacterium arcticum PAMC 27867.</title>
        <authorList>
            <person name="Lee J."/>
            <person name="Kim O.-S."/>
        </authorList>
    </citation>
    <scope>NUCLEOTIDE SEQUENCE [LARGE SCALE GENOMIC DNA]</scope>
    <source>
        <strain evidence="7 8">PAMC 27867</strain>
    </source>
</reference>
<dbReference type="Pfam" id="PF00440">
    <property type="entry name" value="TetR_N"/>
    <property type="match status" value="1"/>
</dbReference>
<dbReference type="InterPro" id="IPR050109">
    <property type="entry name" value="HTH-type_TetR-like_transc_reg"/>
</dbReference>
<dbReference type="SUPFAM" id="SSF46689">
    <property type="entry name" value="Homeodomain-like"/>
    <property type="match status" value="1"/>
</dbReference>
<keyword evidence="2 4" id="KW-0238">DNA-binding</keyword>
<dbReference type="AlphaFoldDB" id="A0A1B1BLH5"/>
<protein>
    <submittedName>
        <fullName evidence="7">TetR family transcriptional regulator</fullName>
    </submittedName>
</protein>
<feature type="domain" description="HTH tetR-type" evidence="6">
    <location>
        <begin position="44"/>
        <end position="104"/>
    </location>
</feature>
<dbReference type="KEGG" id="cart:PA27867_2527"/>
<evidence type="ECO:0000256" key="3">
    <source>
        <dbReference type="ARBA" id="ARBA00023163"/>
    </source>
</evidence>
<dbReference type="PRINTS" id="PR00455">
    <property type="entry name" value="HTHTETR"/>
</dbReference>
<feature type="compositionally biased region" description="Low complexity" evidence="5">
    <location>
        <begin position="1"/>
        <end position="27"/>
    </location>
</feature>
<evidence type="ECO:0000313" key="7">
    <source>
        <dbReference type="EMBL" id="ANP73475.1"/>
    </source>
</evidence>
<dbReference type="InterPro" id="IPR001647">
    <property type="entry name" value="HTH_TetR"/>
</dbReference>
<dbReference type="RefSeq" id="WP_084021122.1">
    <property type="nucleotide sequence ID" value="NZ_CP016282.1"/>
</dbReference>
<sequence length="246" mass="26520">MTSTPDTDASGTSGTAATSPTDAPTTPKRTAGRPRAEGKQRAGLSTRDEILEAAATLFTDQGYTDTTTRQIASVVGIRQASLYYHFADKGSILSALLTGTVEPAVHFAEWLDTQPLDAPTKLYALAKYDLDVILQDRWNLHVLYRLPDAKAERGDTMQAALQEHYLRFATAAAAAGTDPQAVTDDLHLVFGLVESILVQRDWGGGAARHAYADSIARGCLRLVRVPETAFPTIFDIAQRAIATYPA</sequence>
<evidence type="ECO:0000256" key="2">
    <source>
        <dbReference type="ARBA" id="ARBA00023125"/>
    </source>
</evidence>
<dbReference type="Gene3D" id="1.10.357.10">
    <property type="entry name" value="Tetracycline Repressor, domain 2"/>
    <property type="match status" value="1"/>
</dbReference>
<dbReference type="EMBL" id="CP016282">
    <property type="protein sequence ID" value="ANP73475.1"/>
    <property type="molecule type" value="Genomic_DNA"/>
</dbReference>
<evidence type="ECO:0000259" key="6">
    <source>
        <dbReference type="PROSITE" id="PS50977"/>
    </source>
</evidence>
<name>A0A1B1BLH5_9MICO</name>
<gene>
    <name evidence="7" type="ORF">PA27867_2527</name>
</gene>
<dbReference type="STRING" id="670052.PA27867_2527"/>
<evidence type="ECO:0000256" key="5">
    <source>
        <dbReference type="SAM" id="MobiDB-lite"/>
    </source>
</evidence>
<dbReference type="Proteomes" id="UP000092582">
    <property type="component" value="Chromosome 1"/>
</dbReference>